<dbReference type="Pfam" id="PF13229">
    <property type="entry name" value="Beta_helix"/>
    <property type="match status" value="1"/>
</dbReference>
<protein>
    <submittedName>
        <fullName evidence="3">Parallel beta helix pectate lyase-like protein</fullName>
    </submittedName>
</protein>
<reference evidence="3 4" key="1">
    <citation type="submission" date="2018-11" db="EMBL/GenBank/DDBJ databases">
        <title>Sequencing the genomes of 1000 actinobacteria strains.</title>
        <authorList>
            <person name="Klenk H.-P."/>
        </authorList>
    </citation>
    <scope>NUCLEOTIDE SEQUENCE [LARGE SCALE GENOMIC DNA]</scope>
    <source>
        <strain evidence="3 4">DSM 44348</strain>
    </source>
</reference>
<feature type="signal peptide" evidence="1">
    <location>
        <begin position="1"/>
        <end position="26"/>
    </location>
</feature>
<accession>A0A3N2GW89</accession>
<dbReference type="Gene3D" id="2.160.20.10">
    <property type="entry name" value="Single-stranded right-handed beta-helix, Pectin lyase-like"/>
    <property type="match status" value="1"/>
</dbReference>
<gene>
    <name evidence="3" type="ORF">EDD35_2857</name>
</gene>
<evidence type="ECO:0000313" key="3">
    <source>
        <dbReference type="EMBL" id="ROS40520.1"/>
    </source>
</evidence>
<dbReference type="InterPro" id="IPR012334">
    <property type="entry name" value="Pectin_lyas_fold"/>
</dbReference>
<name>A0A3N2GW89_9PSEU</name>
<dbReference type="Proteomes" id="UP000274843">
    <property type="component" value="Unassembled WGS sequence"/>
</dbReference>
<evidence type="ECO:0000259" key="2">
    <source>
        <dbReference type="Pfam" id="PF13229"/>
    </source>
</evidence>
<keyword evidence="4" id="KW-1185">Reference proteome</keyword>
<dbReference type="SUPFAM" id="SSF51126">
    <property type="entry name" value="Pectin lyase-like"/>
    <property type="match status" value="1"/>
</dbReference>
<evidence type="ECO:0000256" key="1">
    <source>
        <dbReference type="SAM" id="SignalP"/>
    </source>
</evidence>
<organism evidence="3 4">
    <name type="scientific">Amycolatopsis thermoflava</name>
    <dbReference type="NCBI Taxonomy" id="84480"/>
    <lineage>
        <taxon>Bacteria</taxon>
        <taxon>Bacillati</taxon>
        <taxon>Actinomycetota</taxon>
        <taxon>Actinomycetes</taxon>
        <taxon>Pseudonocardiales</taxon>
        <taxon>Pseudonocardiaceae</taxon>
        <taxon>Amycolatopsis</taxon>
        <taxon>Amycolatopsis methanolica group</taxon>
    </lineage>
</organism>
<proteinExistence type="predicted"/>
<dbReference type="InterPro" id="IPR011050">
    <property type="entry name" value="Pectin_lyase_fold/virulence"/>
</dbReference>
<dbReference type="EMBL" id="RKHY01000001">
    <property type="protein sequence ID" value="ROS40520.1"/>
    <property type="molecule type" value="Genomic_DNA"/>
</dbReference>
<feature type="chain" id="PRO_5039202637" evidence="1">
    <location>
        <begin position="27"/>
        <end position="504"/>
    </location>
</feature>
<keyword evidence="3" id="KW-0456">Lyase</keyword>
<evidence type="ECO:0000313" key="4">
    <source>
        <dbReference type="Proteomes" id="UP000274843"/>
    </source>
</evidence>
<feature type="domain" description="Right handed beta helix" evidence="2">
    <location>
        <begin position="234"/>
        <end position="309"/>
    </location>
</feature>
<dbReference type="InterPro" id="IPR006626">
    <property type="entry name" value="PbH1"/>
</dbReference>
<dbReference type="InterPro" id="IPR039448">
    <property type="entry name" value="Beta_helix"/>
</dbReference>
<dbReference type="GO" id="GO:0016829">
    <property type="term" value="F:lyase activity"/>
    <property type="evidence" value="ECO:0007669"/>
    <property type="project" value="UniProtKB-KW"/>
</dbReference>
<dbReference type="AlphaFoldDB" id="A0A3N2GW89"/>
<comment type="caution">
    <text evidence="3">The sequence shown here is derived from an EMBL/GenBank/DDBJ whole genome shotgun (WGS) entry which is preliminary data.</text>
</comment>
<keyword evidence="1" id="KW-0732">Signal</keyword>
<dbReference type="SMART" id="SM00710">
    <property type="entry name" value="PbH1"/>
    <property type="match status" value="8"/>
</dbReference>
<sequence length="504" mass="53716">MPAPTTTRARWVAVFLGVLAPLAALACTPSPEPADTTATLAGSGACGNLPPGPAEPPAGAVVVDAAVPGDLQAKTKASPPGTTFWLQPGTHTLGTNEFDQVMPKDGDTYTGAPGAVVDGRDTNRYAFTGKASGVTIEHLTVTGFDAPDNEGVVNHDSGAGWVIRSNLLTDNRGAAMMAGARQVMTGNCLKDNGQYGLNACCGDVTDIVLEGNEFVGNNADDVESKYADGCGCTGAMKFWEVDGADIRGNWIHDNRGPGIWADTNNNDFLIENNLIENNDGAAIFYETSYNATIRGNTLKRNNLVSGREFVDRDDNFPAAAVYISESGGDARVPARTDRIDIHDNELQDNWGGVTLWENADRFCNSPANTSTGTCTLVVGDVAKCAPPGIDTDPLHGDCRWKTQNVQVHGNRFEVNPRNIGCQAMCARMALLSNYGSSPDWSPYQGDVVPQAITFDQNNRWYGNTYLGPWTFVAHDASRLVEQIEWQGPVYRQDAGSTFAVGGGK</sequence>